<dbReference type="Gene3D" id="3.30.70.270">
    <property type="match status" value="2"/>
</dbReference>
<dbReference type="InterPro" id="IPR051320">
    <property type="entry name" value="Viral_Replic_Matur_Polypro"/>
</dbReference>
<keyword evidence="8" id="KW-1185">Reference proteome</keyword>
<dbReference type="InterPro" id="IPR043128">
    <property type="entry name" value="Rev_trsase/Diguanyl_cyclase"/>
</dbReference>
<dbReference type="Pfam" id="PF17919">
    <property type="entry name" value="RT_RNaseH_2"/>
    <property type="match status" value="1"/>
</dbReference>
<dbReference type="PROSITE" id="PS50878">
    <property type="entry name" value="RT_POL"/>
    <property type="match status" value="1"/>
</dbReference>
<sequence>METQGVIKEAVSEWCFPLVIVRKKDNTWRCCVDFRALNAVTVKDVMKFPRIDSILDSLGGSNFYTSFDLMAGYWQIALDPESKHKATVILDDGRTFTFQRMPFGLSFSPNCFSRLMNLVLKENDQENVSHTNTKKKTDTLIYLDDVILFTETNESQLDGLKRILGKFERAGLKLKPQKLQILVQKLVFLGHQINQGTISPNPDKLEIIKELKPPINKKTCRSVCGLLSYFWRYVQNYAAIAKPLTDLLKKSGNFEWPPAAVEALSRLKQELLKAPVLELPNLSHDFCLQTDTSSVGIGAVLFNINPNGKESIVQYASRALTEAERKYSTVERECLAAVVYIEHFRQFLLVKKLTLRVDQKSLI</sequence>
<dbReference type="PANTHER" id="PTHR33064">
    <property type="entry name" value="POL PROTEIN"/>
    <property type="match status" value="1"/>
</dbReference>
<dbReference type="Proteomes" id="UP001187531">
    <property type="component" value="Unassembled WGS sequence"/>
</dbReference>
<keyword evidence="5" id="KW-0695">RNA-directed DNA polymerase</keyword>
<dbReference type="FunFam" id="3.30.70.270:FF:000020">
    <property type="entry name" value="Transposon Tf2-6 polyprotein-like Protein"/>
    <property type="match status" value="1"/>
</dbReference>
<evidence type="ECO:0000256" key="2">
    <source>
        <dbReference type="ARBA" id="ARBA00022695"/>
    </source>
</evidence>
<accession>A0AA88KUG3</accession>
<dbReference type="PANTHER" id="PTHR33064:SF37">
    <property type="entry name" value="RIBONUCLEASE H"/>
    <property type="match status" value="1"/>
</dbReference>
<gene>
    <name evidence="7" type="ORF">QYM36_017973</name>
</gene>
<dbReference type="InterPro" id="IPR000477">
    <property type="entry name" value="RT_dom"/>
</dbReference>
<reference evidence="7" key="1">
    <citation type="submission" date="2023-07" db="EMBL/GenBank/DDBJ databases">
        <title>Chromosome-level genome assembly of Artemia franciscana.</title>
        <authorList>
            <person name="Jo E."/>
        </authorList>
    </citation>
    <scope>NUCLEOTIDE SEQUENCE</scope>
    <source>
        <tissue evidence="7">Whole body</tissue>
    </source>
</reference>
<dbReference type="Gene3D" id="3.10.10.10">
    <property type="entry name" value="HIV Type 1 Reverse Transcriptase, subunit A, domain 1"/>
    <property type="match status" value="1"/>
</dbReference>
<evidence type="ECO:0000256" key="4">
    <source>
        <dbReference type="ARBA" id="ARBA00022759"/>
    </source>
</evidence>
<dbReference type="InterPro" id="IPR041577">
    <property type="entry name" value="RT_RNaseH_2"/>
</dbReference>
<evidence type="ECO:0000256" key="5">
    <source>
        <dbReference type="ARBA" id="ARBA00022918"/>
    </source>
</evidence>
<name>A0AA88KUG3_ARTSF</name>
<dbReference type="EMBL" id="JAVRJZ010000081">
    <property type="protein sequence ID" value="KAK2703677.1"/>
    <property type="molecule type" value="Genomic_DNA"/>
</dbReference>
<dbReference type="SUPFAM" id="SSF56672">
    <property type="entry name" value="DNA/RNA polymerases"/>
    <property type="match status" value="1"/>
</dbReference>
<protein>
    <recommendedName>
        <fullName evidence="1">RNA-directed DNA polymerase</fullName>
        <ecNumber evidence="1">2.7.7.49</ecNumber>
    </recommendedName>
</protein>
<dbReference type="Pfam" id="PF00078">
    <property type="entry name" value="RVT_1"/>
    <property type="match status" value="1"/>
</dbReference>
<organism evidence="7 8">
    <name type="scientific">Artemia franciscana</name>
    <name type="common">Brine shrimp</name>
    <name type="synonym">Artemia sanfranciscana</name>
    <dbReference type="NCBI Taxonomy" id="6661"/>
    <lineage>
        <taxon>Eukaryota</taxon>
        <taxon>Metazoa</taxon>
        <taxon>Ecdysozoa</taxon>
        <taxon>Arthropoda</taxon>
        <taxon>Crustacea</taxon>
        <taxon>Branchiopoda</taxon>
        <taxon>Anostraca</taxon>
        <taxon>Artemiidae</taxon>
        <taxon>Artemia</taxon>
    </lineage>
</organism>
<dbReference type="GO" id="GO:0004519">
    <property type="term" value="F:endonuclease activity"/>
    <property type="evidence" value="ECO:0007669"/>
    <property type="project" value="UniProtKB-KW"/>
</dbReference>
<dbReference type="GO" id="GO:0003964">
    <property type="term" value="F:RNA-directed DNA polymerase activity"/>
    <property type="evidence" value="ECO:0007669"/>
    <property type="project" value="UniProtKB-KW"/>
</dbReference>
<dbReference type="Gene3D" id="3.10.20.370">
    <property type="match status" value="1"/>
</dbReference>
<evidence type="ECO:0000256" key="1">
    <source>
        <dbReference type="ARBA" id="ARBA00012493"/>
    </source>
</evidence>
<keyword evidence="2" id="KW-0548">Nucleotidyltransferase</keyword>
<dbReference type="CDD" id="cd01647">
    <property type="entry name" value="RT_LTR"/>
    <property type="match status" value="1"/>
</dbReference>
<dbReference type="FunFam" id="3.10.20.370:FF:000001">
    <property type="entry name" value="Retrovirus-related Pol polyprotein from transposon 17.6-like protein"/>
    <property type="match status" value="1"/>
</dbReference>
<dbReference type="AlphaFoldDB" id="A0AA88KUG3"/>
<keyword evidence="4" id="KW-0255">Endonuclease</keyword>
<evidence type="ECO:0000313" key="7">
    <source>
        <dbReference type="EMBL" id="KAK2703677.1"/>
    </source>
</evidence>
<feature type="domain" description="Reverse transcriptase" evidence="6">
    <location>
        <begin position="2"/>
        <end position="193"/>
    </location>
</feature>
<keyword evidence="3" id="KW-0540">Nuclease</keyword>
<evidence type="ECO:0000259" key="6">
    <source>
        <dbReference type="PROSITE" id="PS50878"/>
    </source>
</evidence>
<evidence type="ECO:0000256" key="3">
    <source>
        <dbReference type="ARBA" id="ARBA00022722"/>
    </source>
</evidence>
<dbReference type="InterPro" id="IPR043502">
    <property type="entry name" value="DNA/RNA_pol_sf"/>
</dbReference>
<proteinExistence type="predicted"/>
<evidence type="ECO:0000313" key="8">
    <source>
        <dbReference type="Proteomes" id="UP001187531"/>
    </source>
</evidence>
<comment type="caution">
    <text evidence="7">The sequence shown here is derived from an EMBL/GenBank/DDBJ whole genome shotgun (WGS) entry which is preliminary data.</text>
</comment>
<dbReference type="EC" id="2.7.7.49" evidence="1"/>
<keyword evidence="4" id="KW-0378">Hydrolase</keyword>
<keyword evidence="2" id="KW-0808">Transferase</keyword>